<dbReference type="AlphaFoldDB" id="A0A9P8PTC2"/>
<dbReference type="SUPFAM" id="SSF57701">
    <property type="entry name" value="Zn2/Cys6 DNA-binding domain"/>
    <property type="match status" value="1"/>
</dbReference>
<dbReference type="GO" id="GO:0045944">
    <property type="term" value="P:positive regulation of transcription by RNA polymerase II"/>
    <property type="evidence" value="ECO:0007669"/>
    <property type="project" value="UniProtKB-ARBA"/>
</dbReference>
<evidence type="ECO:0000256" key="3">
    <source>
        <dbReference type="ARBA" id="ARBA00023242"/>
    </source>
</evidence>
<dbReference type="PANTHER" id="PTHR46910:SF23">
    <property type="entry name" value="THIAMINE REPRESSIBLE GENES REGULATORY PROTEIN THI1"/>
    <property type="match status" value="1"/>
</dbReference>
<dbReference type="InterPro" id="IPR036864">
    <property type="entry name" value="Zn2-C6_fun-type_DNA-bd_sf"/>
</dbReference>
<dbReference type="GO" id="GO:0000981">
    <property type="term" value="F:DNA-binding transcription factor activity, RNA polymerase II-specific"/>
    <property type="evidence" value="ECO:0007669"/>
    <property type="project" value="InterPro"/>
</dbReference>
<evidence type="ECO:0000256" key="2">
    <source>
        <dbReference type="ARBA" id="ARBA00022833"/>
    </source>
</evidence>
<dbReference type="PROSITE" id="PS50048">
    <property type="entry name" value="ZN2_CY6_FUNGAL_2"/>
    <property type="match status" value="1"/>
</dbReference>
<gene>
    <name evidence="5" type="ORF">WICMUC_001970</name>
</gene>
<evidence type="ECO:0000313" key="6">
    <source>
        <dbReference type="Proteomes" id="UP000769528"/>
    </source>
</evidence>
<dbReference type="OrthoDB" id="3979546at2759"/>
<keyword evidence="1" id="KW-0479">Metal-binding</keyword>
<dbReference type="SMART" id="SM00906">
    <property type="entry name" value="Fungal_trans"/>
    <property type="match status" value="1"/>
</dbReference>
<protein>
    <recommendedName>
        <fullName evidence="4">Zn(2)-C6 fungal-type domain-containing protein</fullName>
    </recommendedName>
</protein>
<dbReference type="GO" id="GO:0006351">
    <property type="term" value="P:DNA-templated transcription"/>
    <property type="evidence" value="ECO:0007669"/>
    <property type="project" value="InterPro"/>
</dbReference>
<dbReference type="Proteomes" id="UP000769528">
    <property type="component" value="Unassembled WGS sequence"/>
</dbReference>
<evidence type="ECO:0000313" key="5">
    <source>
        <dbReference type="EMBL" id="KAH3677064.1"/>
    </source>
</evidence>
<keyword evidence="3" id="KW-0539">Nucleus</keyword>
<reference evidence="5" key="1">
    <citation type="journal article" date="2021" name="Open Biol.">
        <title>Shared evolutionary footprints suggest mitochondrial oxidative damage underlies multiple complex I losses in fungi.</title>
        <authorList>
            <person name="Schikora-Tamarit M.A."/>
            <person name="Marcet-Houben M."/>
            <person name="Nosek J."/>
            <person name="Gabaldon T."/>
        </authorList>
    </citation>
    <scope>NUCLEOTIDE SEQUENCE</scope>
    <source>
        <strain evidence="5">CBS6341</strain>
    </source>
</reference>
<feature type="domain" description="Zn(2)-C6 fungal-type" evidence="4">
    <location>
        <begin position="19"/>
        <end position="61"/>
    </location>
</feature>
<organism evidence="5 6">
    <name type="scientific">Wickerhamomyces mucosus</name>
    <dbReference type="NCBI Taxonomy" id="1378264"/>
    <lineage>
        <taxon>Eukaryota</taxon>
        <taxon>Fungi</taxon>
        <taxon>Dikarya</taxon>
        <taxon>Ascomycota</taxon>
        <taxon>Saccharomycotina</taxon>
        <taxon>Saccharomycetes</taxon>
        <taxon>Phaffomycetales</taxon>
        <taxon>Wickerhamomycetaceae</taxon>
        <taxon>Wickerhamomyces</taxon>
    </lineage>
</organism>
<dbReference type="CDD" id="cd00067">
    <property type="entry name" value="GAL4"/>
    <property type="match status" value="1"/>
</dbReference>
<dbReference type="InterPro" id="IPR007219">
    <property type="entry name" value="XnlR_reg_dom"/>
</dbReference>
<keyword evidence="6" id="KW-1185">Reference proteome</keyword>
<keyword evidence="2" id="KW-0862">Zinc</keyword>
<proteinExistence type="predicted"/>
<dbReference type="CDD" id="cd12148">
    <property type="entry name" value="fungal_TF_MHR"/>
    <property type="match status" value="1"/>
</dbReference>
<dbReference type="SMART" id="SM00066">
    <property type="entry name" value="GAL4"/>
    <property type="match status" value="1"/>
</dbReference>
<dbReference type="PANTHER" id="PTHR46910">
    <property type="entry name" value="TRANSCRIPTION FACTOR PDR1"/>
    <property type="match status" value="1"/>
</dbReference>
<comment type="caution">
    <text evidence="5">The sequence shown here is derived from an EMBL/GenBank/DDBJ whole genome shotgun (WGS) entry which is preliminary data.</text>
</comment>
<reference evidence="5" key="2">
    <citation type="submission" date="2021-01" db="EMBL/GenBank/DDBJ databases">
        <authorList>
            <person name="Schikora-Tamarit M.A."/>
        </authorList>
    </citation>
    <scope>NUCLEOTIDE SEQUENCE</scope>
    <source>
        <strain evidence="5">CBS6341</strain>
    </source>
</reference>
<name>A0A9P8PTC2_9ASCO</name>
<dbReference type="Pfam" id="PF04082">
    <property type="entry name" value="Fungal_trans"/>
    <property type="match status" value="1"/>
</dbReference>
<dbReference type="GO" id="GO:0003677">
    <property type="term" value="F:DNA binding"/>
    <property type="evidence" value="ECO:0007669"/>
    <property type="project" value="InterPro"/>
</dbReference>
<evidence type="ECO:0000259" key="4">
    <source>
        <dbReference type="PROSITE" id="PS50048"/>
    </source>
</evidence>
<dbReference type="InterPro" id="IPR050987">
    <property type="entry name" value="AtrR-like"/>
</dbReference>
<dbReference type="GO" id="GO:0008270">
    <property type="term" value="F:zinc ion binding"/>
    <property type="evidence" value="ECO:0007669"/>
    <property type="project" value="InterPro"/>
</dbReference>
<sequence length="740" mass="85392">MARKQRIVAPENRQRAAYSCDRCRIKKIKCVRSDHQDGDKLVYDKTTKCINCSKAGVDCRTKIPRRRRVYGSFENLGTHYQIVLKLLQGIYPHLNINDVDELIKIGESVGIDMDLNDDNNLKSIEVESQILRPFFTKNLENHSPVPTKGQVSSSNDPLVNNSTNQVTSNSYIAQDIGNSFSVSETLLLDSKGGSHYVGSSGTPVLFKLLCSLLLKRSYRTKLSFDSNIKLFQNYKLSNKFDYKSQYSSLINEPNFPILPKVLESKTESYLYVDHFFNYLHPFYFIFDETQFRINHEIYWKFVEDKNFEPKNSETLSTPFIGCLYLVWIISSKLTSTHTVTANSLNYQKLDNVFQLIFTEISLNSSITSIQFLFLFAVYLHASKNRDSSWNVIGLAIRQAISLGLHRKFKDDKKDDNLKSQLFWSLYQYELTLCSTFGRQSNLNDSIIDINLPVYDKINSNDKDFKKYFVSILTMSQFLNIIIKERKDSTNETSRQIISPINIERILSMKNQLCNLRNNLEIVEMEKIGNIYDYKLNLTFHYYMIILTLPFLLYITTANFKIKEDEILLSIVKTGLKSAINIAQLLNISLNKRFNYGALSTDCLYGYSSTLVLSLFFIYLSNSSNDLVELNLSSPINNNELDIDKSNESIIISKKTILEYSSDIIEFMSYSPLDGTNKRILEVIKGIANDLKLVEIQDDLSFDVLNFGDLEENDHFDAYDSLFMNNEIYLDVHMNNGNQYY</sequence>
<accession>A0A9P8PTC2</accession>
<dbReference type="InterPro" id="IPR001138">
    <property type="entry name" value="Zn2Cys6_DnaBD"/>
</dbReference>
<dbReference type="Gene3D" id="4.10.240.10">
    <property type="entry name" value="Zn(2)-C6 fungal-type DNA-binding domain"/>
    <property type="match status" value="1"/>
</dbReference>
<dbReference type="EMBL" id="JAEUBF010000556">
    <property type="protein sequence ID" value="KAH3677064.1"/>
    <property type="molecule type" value="Genomic_DNA"/>
</dbReference>
<evidence type="ECO:0000256" key="1">
    <source>
        <dbReference type="ARBA" id="ARBA00022723"/>
    </source>
</evidence>